<name>A0A9D7LKG1_9RHOO</name>
<dbReference type="Pfam" id="PF14065">
    <property type="entry name" value="Pvc16_N"/>
    <property type="match status" value="1"/>
</dbReference>
<accession>A0A9D7LKG1</accession>
<proteinExistence type="predicted"/>
<dbReference type="Proteomes" id="UP000808146">
    <property type="component" value="Unassembled WGS sequence"/>
</dbReference>
<feature type="domain" description="Pvc16 N-terminal" evidence="1">
    <location>
        <begin position="9"/>
        <end position="181"/>
    </location>
</feature>
<evidence type="ECO:0000313" key="3">
    <source>
        <dbReference type="Proteomes" id="UP000808146"/>
    </source>
</evidence>
<dbReference type="InterPro" id="IPR025351">
    <property type="entry name" value="Pvc16_N"/>
</dbReference>
<protein>
    <submittedName>
        <fullName evidence="2">DUF4255 domain-containing protein</fullName>
    </submittedName>
</protein>
<sequence>MLDVAVGFLAEQFNTYLVRRTGSMALGKVVAGGLVDDSGKLAIASGTVGLSIVNIEEERVMREQVPARVTVNGRELTLQPELRLNLTLLFAARMANYDMTLKALSNVLTFFQAFPAFAAEEYPSLDARIGKIIMELYSVGPETLNQLWAAMGAKYQPSVLYRARLVTIQDQEPFRFGEPITDIGIDLHDR</sequence>
<reference evidence="2" key="1">
    <citation type="submission" date="2020-10" db="EMBL/GenBank/DDBJ databases">
        <title>Connecting structure to function with the recovery of over 1000 high-quality activated sludge metagenome-assembled genomes encoding full-length rRNA genes using long-read sequencing.</title>
        <authorList>
            <person name="Singleton C.M."/>
            <person name="Petriglieri F."/>
            <person name="Kristensen J.M."/>
            <person name="Kirkegaard R.H."/>
            <person name="Michaelsen T.Y."/>
            <person name="Andersen M.H."/>
            <person name="Karst S.M."/>
            <person name="Dueholm M.S."/>
            <person name="Nielsen P.H."/>
            <person name="Albertsen M."/>
        </authorList>
    </citation>
    <scope>NUCLEOTIDE SEQUENCE</scope>
    <source>
        <strain evidence="2">OdNE_18-Q3-R46-58_BAT3C.305</strain>
    </source>
</reference>
<organism evidence="2 3">
    <name type="scientific">Candidatus Dechloromonas phosphorivorans</name>
    <dbReference type="NCBI Taxonomy" id="2899244"/>
    <lineage>
        <taxon>Bacteria</taxon>
        <taxon>Pseudomonadati</taxon>
        <taxon>Pseudomonadota</taxon>
        <taxon>Betaproteobacteria</taxon>
        <taxon>Rhodocyclales</taxon>
        <taxon>Azonexaceae</taxon>
        <taxon>Dechloromonas</taxon>
    </lineage>
</organism>
<evidence type="ECO:0000313" key="2">
    <source>
        <dbReference type="EMBL" id="MBK8889465.1"/>
    </source>
</evidence>
<dbReference type="EMBL" id="JADKBR010000001">
    <property type="protein sequence ID" value="MBK8889465.1"/>
    <property type="molecule type" value="Genomic_DNA"/>
</dbReference>
<evidence type="ECO:0000259" key="1">
    <source>
        <dbReference type="Pfam" id="PF14065"/>
    </source>
</evidence>
<comment type="caution">
    <text evidence="2">The sequence shown here is derived from an EMBL/GenBank/DDBJ whole genome shotgun (WGS) entry which is preliminary data.</text>
</comment>
<gene>
    <name evidence="2" type="ORF">IPN75_03240</name>
</gene>
<dbReference type="AlphaFoldDB" id="A0A9D7LKG1"/>